<gene>
    <name evidence="1" type="ORF">DPMN_097682</name>
</gene>
<proteinExistence type="predicted"/>
<reference evidence="1" key="2">
    <citation type="submission" date="2020-11" db="EMBL/GenBank/DDBJ databases">
        <authorList>
            <person name="McCartney M.A."/>
            <person name="Auch B."/>
            <person name="Kono T."/>
            <person name="Mallez S."/>
            <person name="Becker A."/>
            <person name="Gohl D.M."/>
            <person name="Silverstein K.A.T."/>
            <person name="Koren S."/>
            <person name="Bechman K.B."/>
            <person name="Herman A."/>
            <person name="Abrahante J.E."/>
            <person name="Garbe J."/>
        </authorList>
    </citation>
    <scope>NUCLEOTIDE SEQUENCE</scope>
    <source>
        <strain evidence="1">Duluth1</strain>
        <tissue evidence="1">Whole animal</tissue>
    </source>
</reference>
<name>A0A9D4R4S7_DREPO</name>
<dbReference type="Proteomes" id="UP000828390">
    <property type="component" value="Unassembled WGS sequence"/>
</dbReference>
<comment type="caution">
    <text evidence="1">The sequence shown here is derived from an EMBL/GenBank/DDBJ whole genome shotgun (WGS) entry which is preliminary data.</text>
</comment>
<evidence type="ECO:0000313" key="2">
    <source>
        <dbReference type="Proteomes" id="UP000828390"/>
    </source>
</evidence>
<accession>A0A9D4R4S7</accession>
<keyword evidence="2" id="KW-1185">Reference proteome</keyword>
<protein>
    <submittedName>
        <fullName evidence="1">Uncharacterized protein</fullName>
    </submittedName>
</protein>
<evidence type="ECO:0000313" key="1">
    <source>
        <dbReference type="EMBL" id="KAH3855121.1"/>
    </source>
</evidence>
<reference evidence="1" key="1">
    <citation type="journal article" date="2019" name="bioRxiv">
        <title>The Genome of the Zebra Mussel, Dreissena polymorpha: A Resource for Invasive Species Research.</title>
        <authorList>
            <person name="McCartney M.A."/>
            <person name="Auch B."/>
            <person name="Kono T."/>
            <person name="Mallez S."/>
            <person name="Zhang Y."/>
            <person name="Obille A."/>
            <person name="Becker A."/>
            <person name="Abrahante J.E."/>
            <person name="Garbe J."/>
            <person name="Badalamenti J.P."/>
            <person name="Herman A."/>
            <person name="Mangelson H."/>
            <person name="Liachko I."/>
            <person name="Sullivan S."/>
            <person name="Sone E.D."/>
            <person name="Koren S."/>
            <person name="Silverstein K.A.T."/>
            <person name="Beckman K.B."/>
            <person name="Gohl D.M."/>
        </authorList>
    </citation>
    <scope>NUCLEOTIDE SEQUENCE</scope>
    <source>
        <strain evidence="1">Duluth1</strain>
        <tissue evidence="1">Whole animal</tissue>
    </source>
</reference>
<dbReference type="EMBL" id="JAIWYP010000003">
    <property type="protein sequence ID" value="KAH3855121.1"/>
    <property type="molecule type" value="Genomic_DNA"/>
</dbReference>
<sequence length="70" mass="7839">MHVLTKIVTDNSARLCPTINGVMNLMFKMLKMGKASPIWEAPSQTCMNGCRRQNLHRLILSSLISSAEHL</sequence>
<dbReference type="AlphaFoldDB" id="A0A9D4R4S7"/>
<organism evidence="1 2">
    <name type="scientific">Dreissena polymorpha</name>
    <name type="common">Zebra mussel</name>
    <name type="synonym">Mytilus polymorpha</name>
    <dbReference type="NCBI Taxonomy" id="45954"/>
    <lineage>
        <taxon>Eukaryota</taxon>
        <taxon>Metazoa</taxon>
        <taxon>Spiralia</taxon>
        <taxon>Lophotrochozoa</taxon>
        <taxon>Mollusca</taxon>
        <taxon>Bivalvia</taxon>
        <taxon>Autobranchia</taxon>
        <taxon>Heteroconchia</taxon>
        <taxon>Euheterodonta</taxon>
        <taxon>Imparidentia</taxon>
        <taxon>Neoheterodontei</taxon>
        <taxon>Myida</taxon>
        <taxon>Dreissenoidea</taxon>
        <taxon>Dreissenidae</taxon>
        <taxon>Dreissena</taxon>
    </lineage>
</organism>